<dbReference type="InterPro" id="IPR036628">
    <property type="entry name" value="Clp_N_dom_sf"/>
</dbReference>
<dbReference type="AlphaFoldDB" id="A0A401WDX7"/>
<accession>A0A401WDX7</accession>
<gene>
    <name evidence="2" type="ORF">GKJPGBOP_07297</name>
</gene>
<reference evidence="2 3" key="1">
    <citation type="submission" date="2018-11" db="EMBL/GenBank/DDBJ databases">
        <title>Whole genome sequence of Streptomyces paromomycinus NBRC 15454(T).</title>
        <authorList>
            <person name="Komaki H."/>
            <person name="Tamura T."/>
        </authorList>
    </citation>
    <scope>NUCLEOTIDE SEQUENCE [LARGE SCALE GENOMIC DNA]</scope>
    <source>
        <strain evidence="2 3">NBRC 15454</strain>
    </source>
</reference>
<dbReference type="EMBL" id="BHZD01000001">
    <property type="protein sequence ID" value="GCD47527.1"/>
    <property type="molecule type" value="Genomic_DNA"/>
</dbReference>
<name>A0A401WDX7_STREY</name>
<evidence type="ECO:0000313" key="3">
    <source>
        <dbReference type="Proteomes" id="UP000286746"/>
    </source>
</evidence>
<dbReference type="Gene3D" id="1.10.1780.10">
    <property type="entry name" value="Clp, N-terminal domain"/>
    <property type="match status" value="1"/>
</dbReference>
<proteinExistence type="predicted"/>
<dbReference type="Proteomes" id="UP000286746">
    <property type="component" value="Unassembled WGS sequence"/>
</dbReference>
<sequence length="258" mass="27351">MTGEFRRAVTGAPGHGPFASGRTGARSGGLGWWCVSYSVSGAVRRLSFARMRFRKGVPNHGRMRKCFPPGMFRTSAAGGVGTVQNRTAYNSGGGSPREDLETRLTVELASVVSAARRRATRDGDRQVDTAHLLHGLLESDPSVRAVFDGGAQIARLLGYLVQRSIGYGLQWHGTVEDSGAVPMVTEGVVPGWSPAAAAALDGALDRAHARYATHAACLDLLAALVDDPESRAVEVLRRAAVDTEQLAARLDGDRSGQE</sequence>
<protein>
    <submittedName>
        <fullName evidence="2">Peptidase</fullName>
    </submittedName>
</protein>
<feature type="region of interest" description="Disordered" evidence="1">
    <location>
        <begin position="1"/>
        <end position="21"/>
    </location>
</feature>
<evidence type="ECO:0000313" key="2">
    <source>
        <dbReference type="EMBL" id="GCD47527.1"/>
    </source>
</evidence>
<comment type="caution">
    <text evidence="2">The sequence shown here is derived from an EMBL/GenBank/DDBJ whole genome shotgun (WGS) entry which is preliminary data.</text>
</comment>
<keyword evidence="3" id="KW-1185">Reference proteome</keyword>
<organism evidence="2 3">
    <name type="scientific">Streptomyces paromomycinus</name>
    <name type="common">Streptomyces rimosus subsp. paromomycinus</name>
    <dbReference type="NCBI Taxonomy" id="92743"/>
    <lineage>
        <taxon>Bacteria</taxon>
        <taxon>Bacillati</taxon>
        <taxon>Actinomycetota</taxon>
        <taxon>Actinomycetes</taxon>
        <taxon>Kitasatosporales</taxon>
        <taxon>Streptomycetaceae</taxon>
        <taxon>Streptomyces</taxon>
    </lineage>
</organism>
<evidence type="ECO:0000256" key="1">
    <source>
        <dbReference type="SAM" id="MobiDB-lite"/>
    </source>
</evidence>